<evidence type="ECO:0000313" key="2">
    <source>
        <dbReference type="EMBL" id="QCD88317.1"/>
    </source>
</evidence>
<dbReference type="EMBL" id="CP039347">
    <property type="protein sequence ID" value="QCD88317.1"/>
    <property type="molecule type" value="Genomic_DNA"/>
</dbReference>
<feature type="compositionally biased region" description="Polar residues" evidence="1">
    <location>
        <begin position="97"/>
        <end position="112"/>
    </location>
</feature>
<protein>
    <submittedName>
        <fullName evidence="2">Uncharacterized protein</fullName>
    </submittedName>
</protein>
<dbReference type="AlphaFoldDB" id="A0A4D6LIB6"/>
<accession>A0A4D6LIB6</accession>
<gene>
    <name evidence="2" type="ORF">DEO72_LG3g2861</name>
</gene>
<sequence>MIKRCWFKRWLTKLNGPKVQQPVIPPLLRARGCRCSVKPASRCALPSRNQETLAFAKDPWLNSQLGVGKPAICNHQASSVKTKPCSNTLVPPLGSQADATQLGEQTNLSESL</sequence>
<feature type="region of interest" description="Disordered" evidence="1">
    <location>
        <begin position="91"/>
        <end position="112"/>
    </location>
</feature>
<proteinExistence type="predicted"/>
<evidence type="ECO:0000256" key="1">
    <source>
        <dbReference type="SAM" id="MobiDB-lite"/>
    </source>
</evidence>
<organism evidence="2 3">
    <name type="scientific">Vigna unguiculata</name>
    <name type="common">Cowpea</name>
    <dbReference type="NCBI Taxonomy" id="3917"/>
    <lineage>
        <taxon>Eukaryota</taxon>
        <taxon>Viridiplantae</taxon>
        <taxon>Streptophyta</taxon>
        <taxon>Embryophyta</taxon>
        <taxon>Tracheophyta</taxon>
        <taxon>Spermatophyta</taxon>
        <taxon>Magnoliopsida</taxon>
        <taxon>eudicotyledons</taxon>
        <taxon>Gunneridae</taxon>
        <taxon>Pentapetalae</taxon>
        <taxon>rosids</taxon>
        <taxon>fabids</taxon>
        <taxon>Fabales</taxon>
        <taxon>Fabaceae</taxon>
        <taxon>Papilionoideae</taxon>
        <taxon>50 kb inversion clade</taxon>
        <taxon>NPAAA clade</taxon>
        <taxon>indigoferoid/millettioid clade</taxon>
        <taxon>Phaseoleae</taxon>
        <taxon>Vigna</taxon>
    </lineage>
</organism>
<name>A0A4D6LIB6_VIGUN</name>
<reference evidence="2 3" key="1">
    <citation type="submission" date="2019-04" db="EMBL/GenBank/DDBJ databases">
        <title>An improved genome assembly and genetic linkage map for asparagus bean, Vigna unguiculata ssp. sesquipedialis.</title>
        <authorList>
            <person name="Xia Q."/>
            <person name="Zhang R."/>
            <person name="Dong Y."/>
        </authorList>
    </citation>
    <scope>NUCLEOTIDE SEQUENCE [LARGE SCALE GENOMIC DNA]</scope>
    <source>
        <tissue evidence="2">Leaf</tissue>
    </source>
</reference>
<evidence type="ECO:0000313" key="3">
    <source>
        <dbReference type="Proteomes" id="UP000501690"/>
    </source>
</evidence>
<dbReference type="AntiFam" id="ANF00039">
    <property type="entry name" value="Antisense to SRP RNA"/>
</dbReference>
<dbReference type="Proteomes" id="UP000501690">
    <property type="component" value="Linkage Group LG3"/>
</dbReference>
<keyword evidence="3" id="KW-1185">Reference proteome</keyword>